<sequence>MGMLAAVRRAFSRRQPVTVDMDTPRPIRGSYDAASLDGVNTRHWANSDALDADSANSKTIRQRISQRARYEFANNGQGRGIQLTQANYVVGRGPKLRMQTGSPGFNSMIEAEWKRWSKEVRLAQKLRTAIKAKVQDGETFIIIAQNPRMRHRVKLGLKQIECEQVTTPFLGANEPNKIDGIKFDEFDNPLFYDVLKHHPGGQSGGFGQEVEQVPARFMLHLFREDRAGQHRGVCEVGSSLNCYAQGRRWREAVISSAEAVASFSIFIKTQADPSVESDIVTPLSTLPIEKAMMTALPRGYDPFQPKAEQPSATYAEFTREQSGEQARPLNMPNNIARADSQGTTFSGGRLDHLTYFVSVDVEQQDIEEDALDPLFEVWFAEAVLRFGWGVPADPPPNHSWDWPEKPVIDEVKHANANKINLSTGVAVLRRVFAQGGLDYEDELPRMAEDYGVTPDEMRAALFEAHFGTSAPKPAPPAPGRNRLSAAVRNGNGRSRT</sequence>
<protein>
    <submittedName>
        <fullName evidence="2">Uncharacterized protein</fullName>
    </submittedName>
</protein>
<accession>A0A0F9JDA0</accession>
<proteinExistence type="predicted"/>
<reference evidence="2" key="1">
    <citation type="journal article" date="2015" name="Nature">
        <title>Complex archaea that bridge the gap between prokaryotes and eukaryotes.</title>
        <authorList>
            <person name="Spang A."/>
            <person name="Saw J.H."/>
            <person name="Jorgensen S.L."/>
            <person name="Zaremba-Niedzwiedzka K."/>
            <person name="Martijn J."/>
            <person name="Lind A.E."/>
            <person name="van Eijk R."/>
            <person name="Schleper C."/>
            <person name="Guy L."/>
            <person name="Ettema T.J."/>
        </authorList>
    </citation>
    <scope>NUCLEOTIDE SEQUENCE</scope>
</reference>
<organism evidence="2">
    <name type="scientific">marine sediment metagenome</name>
    <dbReference type="NCBI Taxonomy" id="412755"/>
    <lineage>
        <taxon>unclassified sequences</taxon>
        <taxon>metagenomes</taxon>
        <taxon>ecological metagenomes</taxon>
    </lineage>
</organism>
<dbReference type="EMBL" id="LAZR01010327">
    <property type="protein sequence ID" value="KKM67563.1"/>
    <property type="molecule type" value="Genomic_DNA"/>
</dbReference>
<dbReference type="GO" id="GO:0005198">
    <property type="term" value="F:structural molecule activity"/>
    <property type="evidence" value="ECO:0007669"/>
    <property type="project" value="InterPro"/>
</dbReference>
<dbReference type="AlphaFoldDB" id="A0A0F9JDA0"/>
<gene>
    <name evidence="2" type="ORF">LCGC14_1469850</name>
</gene>
<dbReference type="GO" id="GO:0019068">
    <property type="term" value="P:virion assembly"/>
    <property type="evidence" value="ECO:0007669"/>
    <property type="project" value="InterPro"/>
</dbReference>
<feature type="region of interest" description="Disordered" evidence="1">
    <location>
        <begin position="465"/>
        <end position="496"/>
    </location>
</feature>
<comment type="caution">
    <text evidence="2">The sequence shown here is derived from an EMBL/GenBank/DDBJ whole genome shotgun (WGS) entry which is preliminary data.</text>
</comment>
<evidence type="ECO:0000313" key="2">
    <source>
        <dbReference type="EMBL" id="KKM67563.1"/>
    </source>
</evidence>
<evidence type="ECO:0000256" key="1">
    <source>
        <dbReference type="SAM" id="MobiDB-lite"/>
    </source>
</evidence>
<dbReference type="InterPro" id="IPR006429">
    <property type="entry name" value="Phage_lambda_portal"/>
</dbReference>
<name>A0A0F9JDA0_9ZZZZ</name>
<feature type="region of interest" description="Disordered" evidence="1">
    <location>
        <begin position="307"/>
        <end position="333"/>
    </location>
</feature>
<dbReference type="Pfam" id="PF05136">
    <property type="entry name" value="Phage_portal_2"/>
    <property type="match status" value="1"/>
</dbReference>